<proteinExistence type="predicted"/>
<dbReference type="PROSITE" id="PS50294">
    <property type="entry name" value="WD_REPEATS_REGION"/>
    <property type="match status" value="1"/>
</dbReference>
<dbReference type="PANTHER" id="PTHR43991:SF12">
    <property type="entry name" value="WD REPEAT PROTEIN (AFU_ORTHOLOGUE AFUA_8G05640)"/>
    <property type="match status" value="1"/>
</dbReference>
<organism evidence="2 3">
    <name type="scientific">Phialocephala subalpina</name>
    <dbReference type="NCBI Taxonomy" id="576137"/>
    <lineage>
        <taxon>Eukaryota</taxon>
        <taxon>Fungi</taxon>
        <taxon>Dikarya</taxon>
        <taxon>Ascomycota</taxon>
        <taxon>Pezizomycotina</taxon>
        <taxon>Leotiomycetes</taxon>
        <taxon>Helotiales</taxon>
        <taxon>Mollisiaceae</taxon>
        <taxon>Phialocephala</taxon>
        <taxon>Phialocephala fortinii species complex</taxon>
    </lineage>
</organism>
<reference evidence="2 3" key="1">
    <citation type="submission" date="2016-03" db="EMBL/GenBank/DDBJ databases">
        <authorList>
            <person name="Ploux O."/>
        </authorList>
    </citation>
    <scope>NUCLEOTIDE SEQUENCE [LARGE SCALE GENOMIC DNA]</scope>
    <source>
        <strain evidence="2 3">UAMH 11012</strain>
    </source>
</reference>
<evidence type="ECO:0000313" key="3">
    <source>
        <dbReference type="Proteomes" id="UP000184330"/>
    </source>
</evidence>
<gene>
    <name evidence="2" type="ORF">PAC_00828</name>
</gene>
<evidence type="ECO:0000256" key="1">
    <source>
        <dbReference type="PROSITE-ProRule" id="PRU00221"/>
    </source>
</evidence>
<accession>A0A1L7WDU3</accession>
<evidence type="ECO:0000313" key="2">
    <source>
        <dbReference type="EMBL" id="CZR50953.1"/>
    </source>
</evidence>
<keyword evidence="1" id="KW-0853">WD repeat</keyword>
<keyword evidence="3" id="KW-1185">Reference proteome</keyword>
<dbReference type="AlphaFoldDB" id="A0A1L7WDU3"/>
<dbReference type="STRING" id="576137.A0A1L7WDU3"/>
<protein>
    <submittedName>
        <fullName evidence="2">Related to vegetatible incompatibility protein het-e-1</fullName>
    </submittedName>
</protein>
<sequence>MLPNPLTPPNEHSTEATTVEDGVAYPGANELVTQLSLATPISNANMGFDELDEMSDMDDGRPAEHYMANEDQDMSGNHQPPLMTALEHAAAMNAEMDELDADMMGPDNMHALYIDSYDPYYQQDPYPDPFQEQDNYSYGPMDQEENTQDVYMHNPGSIVNLPSAMSAVSLHLQHLQEEQEHAESAEAGDDLHGTNLNNSTSSILLNLLSNSNATIQSVADAPQWQFVSPSQLSITGTLPGSTGLPGSSPPWPAGGSAPSFALAAVTLPIQTLPFPIPPNPAIVVADDASDTNQNEVEEPFNLSLPDFLYNWGMAAEANGDAKRRRRGPYLSVLSKQRLEQLTPVQRQDLDGERCDFQRMNWEELGVSRLEARQMRRQSYRNYQNLTYTNHVWHPRVNGLKLDDDQNFFRFRRMDFDHNVNLAHFQLRNLMACASRDHVFYAGRSKIMQWHPRSGIHSGKPSVAMDLTNPIVQPFHSTHQGIQISTLTVAHDILVAGGFNGEYALTNLRLPQGAKHTEGLITDHMNSITNHVQVHLSRGSALPLAAFASNDMGMRILDINTNKFIAEHKYDHAINCTAISPDQRLRVLVGDTRDVMICNAETGEVLQSLEGHRDFGFACDWADDGWTVATGNQDMQIKIWDARMWKGSSGQATPLATISAEMAGVRKLKFSPLGSGKRVLLAAEPADIISVIDADSFTAKQDLSFFGEIGGIDFTDGGRDVLVANCDSMRGGIMEFERCDFADNDFFDLEEGSKSNRKRCLRSRAGYDWVPDDDVAEHPKAQGTWQQRTRKAATLGISLDHF</sequence>
<dbReference type="InterPro" id="IPR015943">
    <property type="entry name" value="WD40/YVTN_repeat-like_dom_sf"/>
</dbReference>
<feature type="repeat" description="WD" evidence="1">
    <location>
        <begin position="608"/>
        <end position="640"/>
    </location>
</feature>
<dbReference type="SUPFAM" id="SSF50978">
    <property type="entry name" value="WD40 repeat-like"/>
    <property type="match status" value="1"/>
</dbReference>
<dbReference type="PROSITE" id="PS50082">
    <property type="entry name" value="WD_REPEATS_2"/>
    <property type="match status" value="1"/>
</dbReference>
<name>A0A1L7WDU3_9HELO</name>
<dbReference type="SMART" id="SM00320">
    <property type="entry name" value="WD40"/>
    <property type="match status" value="3"/>
</dbReference>
<dbReference type="InterPro" id="IPR001680">
    <property type="entry name" value="WD40_rpt"/>
</dbReference>
<dbReference type="PANTHER" id="PTHR43991">
    <property type="entry name" value="WD REPEAT PROTEIN (AFU_ORTHOLOGUE AFUA_8G05640)-RELATED"/>
    <property type="match status" value="1"/>
</dbReference>
<dbReference type="Gene3D" id="2.130.10.10">
    <property type="entry name" value="YVTN repeat-like/Quinoprotein amine dehydrogenase"/>
    <property type="match status" value="1"/>
</dbReference>
<dbReference type="InterPro" id="IPR036322">
    <property type="entry name" value="WD40_repeat_dom_sf"/>
</dbReference>
<dbReference type="OrthoDB" id="20669at2759"/>
<dbReference type="Proteomes" id="UP000184330">
    <property type="component" value="Unassembled WGS sequence"/>
</dbReference>
<dbReference type="EMBL" id="FJOG01000001">
    <property type="protein sequence ID" value="CZR50953.1"/>
    <property type="molecule type" value="Genomic_DNA"/>
</dbReference>